<evidence type="ECO:0000313" key="3">
    <source>
        <dbReference type="Proteomes" id="UP000054270"/>
    </source>
</evidence>
<evidence type="ECO:0000313" key="2">
    <source>
        <dbReference type="EMBL" id="KJA25375.1"/>
    </source>
</evidence>
<feature type="compositionally biased region" description="Basic and acidic residues" evidence="1">
    <location>
        <begin position="1"/>
        <end position="18"/>
    </location>
</feature>
<feature type="region of interest" description="Disordered" evidence="1">
    <location>
        <begin position="1"/>
        <end position="29"/>
    </location>
</feature>
<protein>
    <submittedName>
        <fullName evidence="2">Uncharacterized protein</fullName>
    </submittedName>
</protein>
<dbReference type="Proteomes" id="UP000054270">
    <property type="component" value="Unassembled WGS sequence"/>
</dbReference>
<evidence type="ECO:0000256" key="1">
    <source>
        <dbReference type="SAM" id="MobiDB-lite"/>
    </source>
</evidence>
<dbReference type="AlphaFoldDB" id="A0A0D2Q1G4"/>
<organism evidence="2 3">
    <name type="scientific">Hypholoma sublateritium (strain FD-334 SS-4)</name>
    <dbReference type="NCBI Taxonomy" id="945553"/>
    <lineage>
        <taxon>Eukaryota</taxon>
        <taxon>Fungi</taxon>
        <taxon>Dikarya</taxon>
        <taxon>Basidiomycota</taxon>
        <taxon>Agaricomycotina</taxon>
        <taxon>Agaricomycetes</taxon>
        <taxon>Agaricomycetidae</taxon>
        <taxon>Agaricales</taxon>
        <taxon>Agaricineae</taxon>
        <taxon>Strophariaceae</taxon>
        <taxon>Hypholoma</taxon>
    </lineage>
</organism>
<gene>
    <name evidence="2" type="ORF">HYPSUDRAFT_85502</name>
</gene>
<sequence length="200" mass="21693">MLRPRGERRARYPTDGRTAHARHPTAKQREALRGSATACRGSVHIGEEVGTPGHPSSNTPYLAATSQVYAPARSCAPGTISPPMRGRHTPAPDPPNHFQTQWRAPQTIHLPISPACVAERACARKFDIWTSADRSADAQTSHISPNLHILSAACSLTTLAPRRAAFTLWNDPTIRTRGAATRAARCRRMTSFSTLSALAM</sequence>
<reference evidence="3" key="1">
    <citation type="submission" date="2014-04" db="EMBL/GenBank/DDBJ databases">
        <title>Evolutionary Origins and Diversification of the Mycorrhizal Mutualists.</title>
        <authorList>
            <consortium name="DOE Joint Genome Institute"/>
            <consortium name="Mycorrhizal Genomics Consortium"/>
            <person name="Kohler A."/>
            <person name="Kuo A."/>
            <person name="Nagy L.G."/>
            <person name="Floudas D."/>
            <person name="Copeland A."/>
            <person name="Barry K.W."/>
            <person name="Cichocki N."/>
            <person name="Veneault-Fourrey C."/>
            <person name="LaButti K."/>
            <person name="Lindquist E.A."/>
            <person name="Lipzen A."/>
            <person name="Lundell T."/>
            <person name="Morin E."/>
            <person name="Murat C."/>
            <person name="Riley R."/>
            <person name="Ohm R."/>
            <person name="Sun H."/>
            <person name="Tunlid A."/>
            <person name="Henrissat B."/>
            <person name="Grigoriev I.V."/>
            <person name="Hibbett D.S."/>
            <person name="Martin F."/>
        </authorList>
    </citation>
    <scope>NUCLEOTIDE SEQUENCE [LARGE SCALE GENOMIC DNA]</scope>
    <source>
        <strain evidence="3">FD-334 SS-4</strain>
    </source>
</reference>
<name>A0A0D2Q1G4_HYPSF</name>
<dbReference type="EMBL" id="KN817532">
    <property type="protein sequence ID" value="KJA25375.1"/>
    <property type="molecule type" value="Genomic_DNA"/>
</dbReference>
<proteinExistence type="predicted"/>
<keyword evidence="3" id="KW-1185">Reference proteome</keyword>
<accession>A0A0D2Q1G4</accession>